<name>X0U5F2_9ZZZZ</name>
<comment type="caution">
    <text evidence="1">The sequence shown here is derived from an EMBL/GenBank/DDBJ whole genome shotgun (WGS) entry which is preliminary data.</text>
</comment>
<reference evidence="1" key="1">
    <citation type="journal article" date="2014" name="Front. Microbiol.">
        <title>High frequency of phylogenetically diverse reductive dehalogenase-homologous genes in deep subseafloor sedimentary metagenomes.</title>
        <authorList>
            <person name="Kawai M."/>
            <person name="Futagami T."/>
            <person name="Toyoda A."/>
            <person name="Takaki Y."/>
            <person name="Nishi S."/>
            <person name="Hori S."/>
            <person name="Arai W."/>
            <person name="Tsubouchi T."/>
            <person name="Morono Y."/>
            <person name="Uchiyama I."/>
            <person name="Ito T."/>
            <person name="Fujiyama A."/>
            <person name="Inagaki F."/>
            <person name="Takami H."/>
        </authorList>
    </citation>
    <scope>NUCLEOTIDE SEQUENCE</scope>
    <source>
        <strain evidence="1">Expedition CK06-06</strain>
    </source>
</reference>
<feature type="non-terminal residue" evidence="1">
    <location>
        <position position="1"/>
    </location>
</feature>
<dbReference type="AlphaFoldDB" id="X0U5F2"/>
<sequence>AASLDDWRRKARDLGIDDVVVLDDMPLDRRHASKIEYVRLRQLLSKVSPAR</sequence>
<accession>X0U5F2</accession>
<dbReference type="EMBL" id="BARS01018445">
    <property type="protein sequence ID" value="GAF94571.1"/>
    <property type="molecule type" value="Genomic_DNA"/>
</dbReference>
<proteinExistence type="predicted"/>
<organism evidence="1">
    <name type="scientific">marine sediment metagenome</name>
    <dbReference type="NCBI Taxonomy" id="412755"/>
    <lineage>
        <taxon>unclassified sequences</taxon>
        <taxon>metagenomes</taxon>
        <taxon>ecological metagenomes</taxon>
    </lineage>
</organism>
<gene>
    <name evidence="1" type="ORF">S01H1_30013</name>
</gene>
<protein>
    <submittedName>
        <fullName evidence="1">Uncharacterized protein</fullName>
    </submittedName>
</protein>
<evidence type="ECO:0000313" key="1">
    <source>
        <dbReference type="EMBL" id="GAF94571.1"/>
    </source>
</evidence>